<protein>
    <submittedName>
        <fullName evidence="1">SET domain-containing protein</fullName>
    </submittedName>
</protein>
<keyword evidence="2" id="KW-1185">Reference proteome</keyword>
<dbReference type="Proteomes" id="UP000308600">
    <property type="component" value="Unassembled WGS sequence"/>
</dbReference>
<dbReference type="EMBL" id="ML208403">
    <property type="protein sequence ID" value="TFK66501.1"/>
    <property type="molecule type" value="Genomic_DNA"/>
</dbReference>
<evidence type="ECO:0000313" key="2">
    <source>
        <dbReference type="Proteomes" id="UP000308600"/>
    </source>
</evidence>
<accession>A0ACD3AL99</accession>
<evidence type="ECO:0000313" key="1">
    <source>
        <dbReference type="EMBL" id="TFK66501.1"/>
    </source>
</evidence>
<organism evidence="1 2">
    <name type="scientific">Pluteus cervinus</name>
    <dbReference type="NCBI Taxonomy" id="181527"/>
    <lineage>
        <taxon>Eukaryota</taxon>
        <taxon>Fungi</taxon>
        <taxon>Dikarya</taxon>
        <taxon>Basidiomycota</taxon>
        <taxon>Agaricomycotina</taxon>
        <taxon>Agaricomycetes</taxon>
        <taxon>Agaricomycetidae</taxon>
        <taxon>Agaricales</taxon>
        <taxon>Pluteineae</taxon>
        <taxon>Pluteaceae</taxon>
        <taxon>Pluteus</taxon>
    </lineage>
</organism>
<gene>
    <name evidence="1" type="ORF">BDN72DRAFT_844285</name>
</gene>
<reference evidence="1 2" key="1">
    <citation type="journal article" date="2019" name="Nat. Ecol. Evol.">
        <title>Megaphylogeny resolves global patterns of mushroom evolution.</title>
        <authorList>
            <person name="Varga T."/>
            <person name="Krizsan K."/>
            <person name="Foldi C."/>
            <person name="Dima B."/>
            <person name="Sanchez-Garcia M."/>
            <person name="Sanchez-Ramirez S."/>
            <person name="Szollosi G.J."/>
            <person name="Szarkandi J.G."/>
            <person name="Papp V."/>
            <person name="Albert L."/>
            <person name="Andreopoulos W."/>
            <person name="Angelini C."/>
            <person name="Antonin V."/>
            <person name="Barry K.W."/>
            <person name="Bougher N.L."/>
            <person name="Buchanan P."/>
            <person name="Buyck B."/>
            <person name="Bense V."/>
            <person name="Catcheside P."/>
            <person name="Chovatia M."/>
            <person name="Cooper J."/>
            <person name="Damon W."/>
            <person name="Desjardin D."/>
            <person name="Finy P."/>
            <person name="Geml J."/>
            <person name="Haridas S."/>
            <person name="Hughes K."/>
            <person name="Justo A."/>
            <person name="Karasinski D."/>
            <person name="Kautmanova I."/>
            <person name="Kiss B."/>
            <person name="Kocsube S."/>
            <person name="Kotiranta H."/>
            <person name="LaButti K.M."/>
            <person name="Lechner B.E."/>
            <person name="Liimatainen K."/>
            <person name="Lipzen A."/>
            <person name="Lukacs Z."/>
            <person name="Mihaltcheva S."/>
            <person name="Morgado L.N."/>
            <person name="Niskanen T."/>
            <person name="Noordeloos M.E."/>
            <person name="Ohm R.A."/>
            <person name="Ortiz-Santana B."/>
            <person name="Ovrebo C."/>
            <person name="Racz N."/>
            <person name="Riley R."/>
            <person name="Savchenko A."/>
            <person name="Shiryaev A."/>
            <person name="Soop K."/>
            <person name="Spirin V."/>
            <person name="Szebenyi C."/>
            <person name="Tomsovsky M."/>
            <person name="Tulloss R.E."/>
            <person name="Uehling J."/>
            <person name="Grigoriev I.V."/>
            <person name="Vagvolgyi C."/>
            <person name="Papp T."/>
            <person name="Martin F.M."/>
            <person name="Miettinen O."/>
            <person name="Hibbett D.S."/>
            <person name="Nagy L.G."/>
        </authorList>
    </citation>
    <scope>NUCLEOTIDE SEQUENCE [LARGE SCALE GENOMIC DNA]</scope>
    <source>
        <strain evidence="1 2">NL-1719</strain>
    </source>
</reference>
<sequence length="492" mass="54484">MSNLSGFIKWFQASGGSIDIGSMGFVDFPPSEGGRGAVALNDIPEGHTLFTIPRSLTLSTRTSTLPKVFGLSEWKERKLHEGWVGLILCMMWEAANTSSSKWGPYLDTLPTEFSTPMFWPEDDLKALEGSSVVEKLGRDDAERDYYQKLIPAVESRPNLFLPDHISVYYSLEVYHVMGSRILSRSFDVERWELDDSGEDAPTDQPDGAMDVDLPGPVNAQGVDHTEGGSEGGDGSDEEDASDTSMVPMADMLNARYQTENAKLFYEEKVLRMVSTKPIKAGEQIWNTYGDLPNAELLRRYGHVDLLPLGSGIDGNPGDVLELRADLTISAASSLDPTISPESSKERIEWWLEEGGDDVFALERESPLPDVLISFIHLISLGEDGWSKVQSKGKPPKPKIDALVLSIAIRSLEQKMKTYPTSLKQDEETLETSLSLNKRNALIVVMGEKRILRDVLADCRSQLQALERKEAGQSKRRAEESDKGGAQAKKSRR</sequence>
<name>A0ACD3AL99_9AGAR</name>
<proteinExistence type="predicted"/>